<dbReference type="Proteomes" id="UP000325313">
    <property type="component" value="Unassembled WGS sequence"/>
</dbReference>
<evidence type="ECO:0000313" key="1">
    <source>
        <dbReference type="EMBL" id="KAA1120845.1"/>
    </source>
</evidence>
<gene>
    <name evidence="1" type="ORF">PGTUg99_026006</name>
</gene>
<sequence length="87" mass="9918">MAGQKLRLGKGQGLLKPTLVQRYNELLLDFRLSGTTRESEETGEVKYLRRRVQVNKSLSKRNHRQKAKGKASSQSAFRMAFMKFSSG</sequence>
<dbReference type="EMBL" id="VDEP01000241">
    <property type="protein sequence ID" value="KAA1120845.1"/>
    <property type="molecule type" value="Genomic_DNA"/>
</dbReference>
<protein>
    <submittedName>
        <fullName evidence="1">Uncharacterized protein</fullName>
    </submittedName>
</protein>
<dbReference type="AlphaFoldDB" id="A0A5B0R763"/>
<organism evidence="1 2">
    <name type="scientific">Puccinia graminis f. sp. tritici</name>
    <dbReference type="NCBI Taxonomy" id="56615"/>
    <lineage>
        <taxon>Eukaryota</taxon>
        <taxon>Fungi</taxon>
        <taxon>Dikarya</taxon>
        <taxon>Basidiomycota</taxon>
        <taxon>Pucciniomycotina</taxon>
        <taxon>Pucciniomycetes</taxon>
        <taxon>Pucciniales</taxon>
        <taxon>Pucciniaceae</taxon>
        <taxon>Puccinia</taxon>
    </lineage>
</organism>
<comment type="caution">
    <text evidence="1">The sequence shown here is derived from an EMBL/GenBank/DDBJ whole genome shotgun (WGS) entry which is preliminary data.</text>
</comment>
<proteinExistence type="predicted"/>
<reference evidence="1 2" key="1">
    <citation type="submission" date="2019-05" db="EMBL/GenBank/DDBJ databases">
        <title>Emergence of the Ug99 lineage of the wheat stem rust pathogen through somatic hybridization.</title>
        <authorList>
            <person name="Li F."/>
            <person name="Upadhyaya N.M."/>
            <person name="Sperschneider J."/>
            <person name="Matny O."/>
            <person name="Nguyen-Phuc H."/>
            <person name="Mago R."/>
            <person name="Raley C."/>
            <person name="Miller M.E."/>
            <person name="Silverstein K.A.T."/>
            <person name="Henningsen E."/>
            <person name="Hirsch C.D."/>
            <person name="Visser B."/>
            <person name="Pretorius Z.A."/>
            <person name="Steffenson B.J."/>
            <person name="Schwessinger B."/>
            <person name="Dodds P.N."/>
            <person name="Figueroa M."/>
        </authorList>
    </citation>
    <scope>NUCLEOTIDE SEQUENCE [LARGE SCALE GENOMIC DNA]</scope>
    <source>
        <strain evidence="1 2">Ug99</strain>
    </source>
</reference>
<evidence type="ECO:0000313" key="2">
    <source>
        <dbReference type="Proteomes" id="UP000325313"/>
    </source>
</evidence>
<name>A0A5B0R763_PUCGR</name>
<accession>A0A5B0R763</accession>